<evidence type="ECO:0000313" key="2">
    <source>
        <dbReference type="Proteomes" id="UP000767854"/>
    </source>
</evidence>
<dbReference type="RefSeq" id="WP_204665014.1">
    <property type="nucleotide sequence ID" value="NZ_JAFBDT010000022.1"/>
</dbReference>
<accession>A0ABS2MT24</accession>
<name>A0ABS2MT24_9FIRM</name>
<evidence type="ECO:0000313" key="1">
    <source>
        <dbReference type="EMBL" id="MBM7562586.1"/>
    </source>
</evidence>
<protein>
    <submittedName>
        <fullName evidence="1">Uncharacterized protein</fullName>
    </submittedName>
</protein>
<keyword evidence="2" id="KW-1185">Reference proteome</keyword>
<dbReference type="EMBL" id="JAFBDT010000022">
    <property type="protein sequence ID" value="MBM7562586.1"/>
    <property type="molecule type" value="Genomic_DNA"/>
</dbReference>
<sequence>MTLKEIIEIHNEDEVLEALEEMYPETKNQKEAYREVLEYVRHTQTTQFDDFVIHIGLIDPSSNSETFEDGVDEEAYLSISGYSEKENLNFALGFCKWEEWANAEIIIEADLMISGDELAALCIYEMTFYGFDQETIFKELQDLENGITNELYH</sequence>
<gene>
    <name evidence="1" type="ORF">JOC49_002147</name>
</gene>
<dbReference type="Pfam" id="PF20194">
    <property type="entry name" value="DUF6557"/>
    <property type="match status" value="1"/>
</dbReference>
<dbReference type="Proteomes" id="UP000767854">
    <property type="component" value="Unassembled WGS sequence"/>
</dbReference>
<organism evidence="1 2">
    <name type="scientific">Fusibacter tunisiensis</name>
    <dbReference type="NCBI Taxonomy" id="1008308"/>
    <lineage>
        <taxon>Bacteria</taxon>
        <taxon>Bacillati</taxon>
        <taxon>Bacillota</taxon>
        <taxon>Clostridia</taxon>
        <taxon>Eubacteriales</taxon>
        <taxon>Eubacteriales Family XII. Incertae Sedis</taxon>
        <taxon>Fusibacter</taxon>
    </lineage>
</organism>
<reference evidence="1 2" key="1">
    <citation type="submission" date="2021-01" db="EMBL/GenBank/DDBJ databases">
        <title>Genomic Encyclopedia of Type Strains, Phase IV (KMG-IV): sequencing the most valuable type-strain genomes for metagenomic binning, comparative biology and taxonomic classification.</title>
        <authorList>
            <person name="Goeker M."/>
        </authorList>
    </citation>
    <scope>NUCLEOTIDE SEQUENCE [LARGE SCALE GENOMIC DNA]</scope>
    <source>
        <strain evidence="1 2">DSM 24436</strain>
    </source>
</reference>
<proteinExistence type="predicted"/>
<comment type="caution">
    <text evidence="1">The sequence shown here is derived from an EMBL/GenBank/DDBJ whole genome shotgun (WGS) entry which is preliminary data.</text>
</comment>
<dbReference type="InterPro" id="IPR046687">
    <property type="entry name" value="DUF6557"/>
</dbReference>